<dbReference type="InterPro" id="IPR017871">
    <property type="entry name" value="ABC_transporter-like_CS"/>
</dbReference>
<dbReference type="RefSeq" id="WP_110396491.1">
    <property type="nucleotide sequence ID" value="NZ_JBHUHB010000001.1"/>
</dbReference>
<sequence>MSEYVLQTVNLTKKYKGIDVVKKVNMQVKKGEIYGFIGLNGAGKSTLIRLVAGLTYPTEGHLELFGENQSKELIHVRQQLGTLIENPALFPNMTAEQNLEVIRLQRGIPGKECIKKVLSRVGLENTGKKKAKSFSLGMKQRLGIAIAMLHEPELLILDEPINGLDPMGVVEIRELLKQLNEDHGVTIIISSHILSEVHQLATNYGFIHKGELIEQITANQLNEACKAHLLLKVNDANQAIITLEQKLNTENYEVMPDGAIKLFSHLENSTLVTRVLTESGLDIEQISPQGDTLEGYFTSLVKEVS</sequence>
<evidence type="ECO:0000256" key="2">
    <source>
        <dbReference type="ARBA" id="ARBA00022448"/>
    </source>
</evidence>
<dbReference type="GO" id="GO:0005524">
    <property type="term" value="F:ATP binding"/>
    <property type="evidence" value="ECO:0007669"/>
    <property type="project" value="UniProtKB-KW"/>
</dbReference>
<dbReference type="AlphaFoldDB" id="A0A2V3W7U4"/>
<keyword evidence="7" id="KW-1185">Reference proteome</keyword>
<evidence type="ECO:0000256" key="4">
    <source>
        <dbReference type="ARBA" id="ARBA00022840"/>
    </source>
</evidence>
<dbReference type="Gene3D" id="3.40.50.300">
    <property type="entry name" value="P-loop containing nucleotide triphosphate hydrolases"/>
    <property type="match status" value="1"/>
</dbReference>
<dbReference type="Pfam" id="PF00005">
    <property type="entry name" value="ABC_tran"/>
    <property type="match status" value="1"/>
</dbReference>
<keyword evidence="4 6" id="KW-0067">ATP-binding</keyword>
<protein>
    <submittedName>
        <fullName evidence="6">ABC-2 type transport system ATP-binding protein</fullName>
    </submittedName>
</protein>
<reference evidence="6 7" key="1">
    <citation type="submission" date="2018-05" db="EMBL/GenBank/DDBJ databases">
        <title>Genomic Encyclopedia of Type Strains, Phase IV (KMG-IV): sequencing the most valuable type-strain genomes for metagenomic binning, comparative biology and taxonomic classification.</title>
        <authorList>
            <person name="Goeker M."/>
        </authorList>
    </citation>
    <scope>NUCLEOTIDE SEQUENCE [LARGE SCALE GENOMIC DNA]</scope>
    <source>
        <strain evidence="6 7">DSM 28556</strain>
    </source>
</reference>
<dbReference type="PANTHER" id="PTHR43335">
    <property type="entry name" value="ABC TRANSPORTER, ATP-BINDING PROTEIN"/>
    <property type="match status" value="1"/>
</dbReference>
<evidence type="ECO:0000313" key="6">
    <source>
        <dbReference type="EMBL" id="PXW84809.1"/>
    </source>
</evidence>
<dbReference type="PROSITE" id="PS00211">
    <property type="entry name" value="ABC_TRANSPORTER_1"/>
    <property type="match status" value="1"/>
</dbReference>
<dbReference type="Proteomes" id="UP000247978">
    <property type="component" value="Unassembled WGS sequence"/>
</dbReference>
<evidence type="ECO:0000256" key="3">
    <source>
        <dbReference type="ARBA" id="ARBA00022741"/>
    </source>
</evidence>
<feature type="domain" description="ABC transporter" evidence="5">
    <location>
        <begin position="6"/>
        <end position="234"/>
    </location>
</feature>
<gene>
    <name evidence="6" type="ORF">DFR56_11353</name>
</gene>
<dbReference type="OrthoDB" id="9804819at2"/>
<accession>A0A2V3W7U4</accession>
<dbReference type="GO" id="GO:0016887">
    <property type="term" value="F:ATP hydrolysis activity"/>
    <property type="evidence" value="ECO:0007669"/>
    <property type="project" value="InterPro"/>
</dbReference>
<dbReference type="InterPro" id="IPR003439">
    <property type="entry name" value="ABC_transporter-like_ATP-bd"/>
</dbReference>
<dbReference type="EMBL" id="QJJQ01000013">
    <property type="protein sequence ID" value="PXW84809.1"/>
    <property type="molecule type" value="Genomic_DNA"/>
</dbReference>
<dbReference type="InterPro" id="IPR027417">
    <property type="entry name" value="P-loop_NTPase"/>
</dbReference>
<name>A0A2V3W7U4_9BACI</name>
<comment type="similarity">
    <text evidence="1">Belongs to the ABC transporter superfamily.</text>
</comment>
<comment type="caution">
    <text evidence="6">The sequence shown here is derived from an EMBL/GenBank/DDBJ whole genome shotgun (WGS) entry which is preliminary data.</text>
</comment>
<dbReference type="SMART" id="SM00382">
    <property type="entry name" value="AAA"/>
    <property type="match status" value="1"/>
</dbReference>
<dbReference type="PROSITE" id="PS50893">
    <property type="entry name" value="ABC_TRANSPORTER_2"/>
    <property type="match status" value="1"/>
</dbReference>
<evidence type="ECO:0000259" key="5">
    <source>
        <dbReference type="PROSITE" id="PS50893"/>
    </source>
</evidence>
<keyword evidence="3" id="KW-0547">Nucleotide-binding</keyword>
<evidence type="ECO:0000313" key="7">
    <source>
        <dbReference type="Proteomes" id="UP000247978"/>
    </source>
</evidence>
<dbReference type="SUPFAM" id="SSF52540">
    <property type="entry name" value="P-loop containing nucleoside triphosphate hydrolases"/>
    <property type="match status" value="1"/>
</dbReference>
<keyword evidence="2" id="KW-0813">Transport</keyword>
<dbReference type="InterPro" id="IPR003593">
    <property type="entry name" value="AAA+_ATPase"/>
</dbReference>
<evidence type="ECO:0000256" key="1">
    <source>
        <dbReference type="ARBA" id="ARBA00005417"/>
    </source>
</evidence>
<organism evidence="6 7">
    <name type="scientific">Pseudogracilibacillus auburnensis</name>
    <dbReference type="NCBI Taxonomy" id="1494959"/>
    <lineage>
        <taxon>Bacteria</taxon>
        <taxon>Bacillati</taxon>
        <taxon>Bacillota</taxon>
        <taxon>Bacilli</taxon>
        <taxon>Bacillales</taxon>
        <taxon>Bacillaceae</taxon>
        <taxon>Pseudogracilibacillus</taxon>
    </lineage>
</organism>
<proteinExistence type="inferred from homology"/>
<dbReference type="PANTHER" id="PTHR43335:SF8">
    <property type="entry name" value="ABC TRANSPORTER, ATP-BINDING PROTEIN"/>
    <property type="match status" value="1"/>
</dbReference>